<proteinExistence type="predicted"/>
<feature type="signal peptide" evidence="1">
    <location>
        <begin position="1"/>
        <end position="17"/>
    </location>
</feature>
<dbReference type="EMBL" id="JBJKTR010000013">
    <property type="protein sequence ID" value="KAL3349028.1"/>
    <property type="molecule type" value="Genomic_DNA"/>
</dbReference>
<feature type="chain" id="PRO_5044846156" description="Acyclic terpene utilisation N-terminal domain-containing protein" evidence="1">
    <location>
        <begin position="18"/>
        <end position="328"/>
    </location>
</feature>
<feature type="domain" description="Acyclic terpene utilisation N-terminal" evidence="2">
    <location>
        <begin position="8"/>
        <end position="66"/>
    </location>
</feature>
<dbReference type="Pfam" id="PF07287">
    <property type="entry name" value="AtuA"/>
    <property type="match status" value="2"/>
</dbReference>
<evidence type="ECO:0000259" key="2">
    <source>
        <dbReference type="Pfam" id="PF07287"/>
    </source>
</evidence>
<dbReference type="Proteomes" id="UP001627284">
    <property type="component" value="Unassembled WGS sequence"/>
</dbReference>
<organism evidence="3 4">
    <name type="scientific">Solanum stoloniferum</name>
    <dbReference type="NCBI Taxonomy" id="62892"/>
    <lineage>
        <taxon>Eukaryota</taxon>
        <taxon>Viridiplantae</taxon>
        <taxon>Streptophyta</taxon>
        <taxon>Embryophyta</taxon>
        <taxon>Tracheophyta</taxon>
        <taxon>Spermatophyta</taxon>
        <taxon>Magnoliopsida</taxon>
        <taxon>eudicotyledons</taxon>
        <taxon>Gunneridae</taxon>
        <taxon>Pentapetalae</taxon>
        <taxon>asterids</taxon>
        <taxon>lamiids</taxon>
        <taxon>Solanales</taxon>
        <taxon>Solanaceae</taxon>
        <taxon>Solanoideae</taxon>
        <taxon>Solaneae</taxon>
        <taxon>Solanum</taxon>
    </lineage>
</organism>
<comment type="caution">
    <text evidence="3">The sequence shown here is derived from an EMBL/GenBank/DDBJ whole genome shotgun (WGS) entry which is preliminary data.</text>
</comment>
<feature type="domain" description="Acyclic terpene utilisation N-terminal" evidence="2">
    <location>
        <begin position="77"/>
        <end position="319"/>
    </location>
</feature>
<dbReference type="AlphaFoldDB" id="A0ABD2SYN4"/>
<keyword evidence="4" id="KW-1185">Reference proteome</keyword>
<keyword evidence="1" id="KW-0732">Signal</keyword>
<accession>A0ABD2SYN4</accession>
<evidence type="ECO:0000313" key="4">
    <source>
        <dbReference type="Proteomes" id="UP001627284"/>
    </source>
</evidence>
<protein>
    <recommendedName>
        <fullName evidence="2">Acyclic terpene utilisation N-terminal domain-containing protein</fullName>
    </recommendedName>
</protein>
<dbReference type="InterPro" id="IPR010839">
    <property type="entry name" value="AtuA_N"/>
</dbReference>
<gene>
    <name evidence="3" type="ORF">AABB24_022264</name>
</gene>
<dbReference type="PANTHER" id="PTHR47472">
    <property type="entry name" value="PROPIONYL-COA CARBOXYLASE"/>
    <property type="match status" value="1"/>
</dbReference>
<sequence length="328" mass="35787">MIPVFGIVLEWMQLLLPLAVENGVCIITNMGANDPFGARDEVLRLASGLGISITVGLAHQVAVVRSDLEEHLKHVDVYELGWNWDDLHLLAQGSLAGHLLECGCQLTGGYYMHPGDKYRDISLQDLLDLSLPFAEVSFDGKVCVAKAESSGGVLNPCTCAEQLLYEVGNPSSYITPDVVVDFQDVSFQTLSSSKVLCAGAKPSASAPNNLLLLASKDKGWKGWGEISYGGYQCVKRAKAADFLVRSWMEEVYPGISKHIVSYIIGLDSLKAVSIDEDLPRDSQDIRLRMDGLFENKEQAIHFTKEFIALYTNGPAGGGGIRSYSYHLL</sequence>
<name>A0ABD2SYN4_9SOLN</name>
<evidence type="ECO:0000313" key="3">
    <source>
        <dbReference type="EMBL" id="KAL3349028.1"/>
    </source>
</evidence>
<reference evidence="3 4" key="1">
    <citation type="submission" date="2024-05" db="EMBL/GenBank/DDBJ databases">
        <title>De novo assembly of an allotetraploid wild potato.</title>
        <authorList>
            <person name="Hosaka A.J."/>
        </authorList>
    </citation>
    <scope>NUCLEOTIDE SEQUENCE [LARGE SCALE GENOMIC DNA]</scope>
    <source>
        <tissue evidence="3">Young leaves</tissue>
    </source>
</reference>
<evidence type="ECO:0000256" key="1">
    <source>
        <dbReference type="SAM" id="SignalP"/>
    </source>
</evidence>
<dbReference type="PANTHER" id="PTHR47472:SF1">
    <property type="entry name" value="DUF1446-DOMAIN-CONTAINING PROTEIN"/>
    <property type="match status" value="1"/>
</dbReference>